<keyword evidence="5 7" id="KW-1133">Transmembrane helix</keyword>
<evidence type="ECO:0000256" key="2">
    <source>
        <dbReference type="ARBA" id="ARBA00022448"/>
    </source>
</evidence>
<evidence type="ECO:0000256" key="3">
    <source>
        <dbReference type="ARBA" id="ARBA00022475"/>
    </source>
</evidence>
<gene>
    <name evidence="9" type="ORF">CVLEPA_LOCUS33</name>
</gene>
<dbReference type="PANTHER" id="PTHR23517:SF3">
    <property type="entry name" value="INTEGRAL MEMBRANE TRANSPORT PROTEIN"/>
    <property type="match status" value="1"/>
</dbReference>
<comment type="subcellular location">
    <subcellularLocation>
        <location evidence="1">Cell membrane</location>
        <topology evidence="1">Multi-pass membrane protein</topology>
    </subcellularLocation>
</comment>
<feature type="domain" description="Major facilitator superfamily (MFS) profile" evidence="8">
    <location>
        <begin position="12"/>
        <end position="425"/>
    </location>
</feature>
<evidence type="ECO:0000256" key="1">
    <source>
        <dbReference type="ARBA" id="ARBA00004651"/>
    </source>
</evidence>
<feature type="transmembrane region" description="Helical" evidence="7">
    <location>
        <begin position="280"/>
        <end position="302"/>
    </location>
</feature>
<feature type="transmembrane region" description="Helical" evidence="7">
    <location>
        <begin position="314"/>
        <end position="332"/>
    </location>
</feature>
<evidence type="ECO:0000259" key="8">
    <source>
        <dbReference type="PROSITE" id="PS50850"/>
    </source>
</evidence>
<comment type="caution">
    <text evidence="9">The sequence shown here is derived from an EMBL/GenBank/DDBJ whole genome shotgun (WGS) entry which is preliminary data.</text>
</comment>
<dbReference type="InterPro" id="IPR001958">
    <property type="entry name" value="Tet-R_TetA/multi-R_MdtG-like"/>
</dbReference>
<evidence type="ECO:0000256" key="6">
    <source>
        <dbReference type="ARBA" id="ARBA00023136"/>
    </source>
</evidence>
<keyword evidence="6 7" id="KW-0472">Membrane</keyword>
<accession>A0ABP0EUH2</accession>
<evidence type="ECO:0000256" key="5">
    <source>
        <dbReference type="ARBA" id="ARBA00022989"/>
    </source>
</evidence>
<dbReference type="Proteomes" id="UP001642483">
    <property type="component" value="Unassembled WGS sequence"/>
</dbReference>
<feature type="transmembrane region" description="Helical" evidence="7">
    <location>
        <begin position="399"/>
        <end position="417"/>
    </location>
</feature>
<dbReference type="PRINTS" id="PR01035">
    <property type="entry name" value="TCRTETA"/>
</dbReference>
<dbReference type="InterPro" id="IPR011701">
    <property type="entry name" value="MFS"/>
</dbReference>
<dbReference type="InterPro" id="IPR036259">
    <property type="entry name" value="MFS_trans_sf"/>
</dbReference>
<feature type="transmembrane region" description="Helical" evidence="7">
    <location>
        <begin position="12"/>
        <end position="34"/>
    </location>
</feature>
<protein>
    <recommendedName>
        <fullName evidence="8">Major facilitator superfamily (MFS) profile domain-containing protein</fullName>
    </recommendedName>
</protein>
<feature type="transmembrane region" description="Helical" evidence="7">
    <location>
        <begin position="240"/>
        <end position="260"/>
    </location>
</feature>
<dbReference type="Pfam" id="PF07690">
    <property type="entry name" value="MFS_1"/>
    <property type="match status" value="1"/>
</dbReference>
<feature type="transmembrane region" description="Helical" evidence="7">
    <location>
        <begin position="167"/>
        <end position="189"/>
    </location>
</feature>
<reference evidence="9 10" key="1">
    <citation type="submission" date="2024-02" db="EMBL/GenBank/DDBJ databases">
        <authorList>
            <person name="Daric V."/>
            <person name="Darras S."/>
        </authorList>
    </citation>
    <scope>NUCLEOTIDE SEQUENCE [LARGE SCALE GENOMIC DNA]</scope>
</reference>
<keyword evidence="3" id="KW-1003">Cell membrane</keyword>
<evidence type="ECO:0000313" key="9">
    <source>
        <dbReference type="EMBL" id="CAK8671004.1"/>
    </source>
</evidence>
<dbReference type="Gene3D" id="1.20.1250.20">
    <property type="entry name" value="MFS general substrate transporter like domains"/>
    <property type="match status" value="1"/>
</dbReference>
<dbReference type="PROSITE" id="PS50850">
    <property type="entry name" value="MFS"/>
    <property type="match status" value="1"/>
</dbReference>
<feature type="transmembrane region" description="Helical" evidence="7">
    <location>
        <begin position="136"/>
        <end position="155"/>
    </location>
</feature>
<evidence type="ECO:0000313" key="10">
    <source>
        <dbReference type="Proteomes" id="UP001642483"/>
    </source>
</evidence>
<evidence type="ECO:0000256" key="7">
    <source>
        <dbReference type="SAM" id="Phobius"/>
    </source>
</evidence>
<organism evidence="9 10">
    <name type="scientific">Clavelina lepadiformis</name>
    <name type="common">Light-bulb sea squirt</name>
    <name type="synonym">Ascidia lepadiformis</name>
    <dbReference type="NCBI Taxonomy" id="159417"/>
    <lineage>
        <taxon>Eukaryota</taxon>
        <taxon>Metazoa</taxon>
        <taxon>Chordata</taxon>
        <taxon>Tunicata</taxon>
        <taxon>Ascidiacea</taxon>
        <taxon>Aplousobranchia</taxon>
        <taxon>Clavelinidae</taxon>
        <taxon>Clavelina</taxon>
    </lineage>
</organism>
<keyword evidence="4 7" id="KW-0812">Transmembrane</keyword>
<evidence type="ECO:0000256" key="4">
    <source>
        <dbReference type="ARBA" id="ARBA00022692"/>
    </source>
</evidence>
<dbReference type="InterPro" id="IPR020846">
    <property type="entry name" value="MFS_dom"/>
</dbReference>
<dbReference type="PANTHER" id="PTHR23517">
    <property type="entry name" value="RESISTANCE PROTEIN MDTM, PUTATIVE-RELATED-RELATED"/>
    <property type="match status" value="1"/>
</dbReference>
<feature type="transmembrane region" description="Helical" evidence="7">
    <location>
        <begin position="100"/>
        <end position="116"/>
    </location>
</feature>
<sequence>MEHHIPEKTNIAFYWFYLVGFVDLMAASMIVPLLPLHVENLGFSPSVVGLFGSIYGATQLFSSPWIGHLGDRDGRISVLLRCLFLSSAVYLSSSFFNNEIFFLLIARVLLGMFKHTQDLCRNCLADAALASKRTKVIGFFNSLSSIGVIIGPSISGLISNKVGLDKTIPICFVLCGCLFALNFCIVRLAHWLNPKARQDVEDDVITATHDDYDVINATHDGNSSDKNLGGFFQELRKINWNVHASLLLSRLLLSFAVILYRSSFVLGLKHFYPDMSSAWISVLISYNGFVGFIVGFSVSSLFDHKYYAGNEEKLQMHAIVFVVVGLLLVTLAPSIPFLMVSLVVLTIGTATSRACEVALTTKVARPNEVGKLLGMSSSMVSVARSAGPIMAGLLQEVSFALPAYFATFISIIGLWVFHSKVYCLKRSQE</sequence>
<proteinExistence type="predicted"/>
<dbReference type="SUPFAM" id="SSF103473">
    <property type="entry name" value="MFS general substrate transporter"/>
    <property type="match status" value="1"/>
</dbReference>
<keyword evidence="2" id="KW-0813">Transport</keyword>
<dbReference type="EMBL" id="CAWYQH010000001">
    <property type="protein sequence ID" value="CAK8671004.1"/>
    <property type="molecule type" value="Genomic_DNA"/>
</dbReference>
<dbReference type="InterPro" id="IPR050171">
    <property type="entry name" value="MFS_Transporters"/>
</dbReference>
<name>A0ABP0EUH2_CLALP</name>
<keyword evidence="10" id="KW-1185">Reference proteome</keyword>